<evidence type="ECO:0000313" key="2">
    <source>
        <dbReference type="Proteomes" id="UP000499080"/>
    </source>
</evidence>
<proteinExistence type="predicted"/>
<dbReference type="EMBL" id="BGPR01000170">
    <property type="protein sequence ID" value="GBM01503.1"/>
    <property type="molecule type" value="Genomic_DNA"/>
</dbReference>
<keyword evidence="2" id="KW-1185">Reference proteome</keyword>
<accession>A0A4Y2CAZ0</accession>
<organism evidence="1 2">
    <name type="scientific">Araneus ventricosus</name>
    <name type="common">Orbweaver spider</name>
    <name type="synonym">Epeira ventricosa</name>
    <dbReference type="NCBI Taxonomy" id="182803"/>
    <lineage>
        <taxon>Eukaryota</taxon>
        <taxon>Metazoa</taxon>
        <taxon>Ecdysozoa</taxon>
        <taxon>Arthropoda</taxon>
        <taxon>Chelicerata</taxon>
        <taxon>Arachnida</taxon>
        <taxon>Araneae</taxon>
        <taxon>Araneomorphae</taxon>
        <taxon>Entelegynae</taxon>
        <taxon>Araneoidea</taxon>
        <taxon>Araneidae</taxon>
        <taxon>Araneus</taxon>
    </lineage>
</organism>
<sequence>MKKIVVIKYALRLFCEIKAIHSSIAFGHAIKMDSVQESSALKTVVGPQQSSTIHPYAKDAPKEDHGGGLVIVGRSDSFQLPEFRGNHRGRQVLSKN</sequence>
<name>A0A4Y2CAZ0_ARAVE</name>
<evidence type="ECO:0000313" key="1">
    <source>
        <dbReference type="EMBL" id="GBM01503.1"/>
    </source>
</evidence>
<comment type="caution">
    <text evidence="1">The sequence shown here is derived from an EMBL/GenBank/DDBJ whole genome shotgun (WGS) entry which is preliminary data.</text>
</comment>
<dbReference type="Proteomes" id="UP000499080">
    <property type="component" value="Unassembled WGS sequence"/>
</dbReference>
<gene>
    <name evidence="1" type="ORF">AVEN_209313_1</name>
</gene>
<dbReference type="AlphaFoldDB" id="A0A4Y2CAZ0"/>
<reference evidence="1 2" key="1">
    <citation type="journal article" date="2019" name="Sci. Rep.">
        <title>Orb-weaving spider Araneus ventricosus genome elucidates the spidroin gene catalogue.</title>
        <authorList>
            <person name="Kono N."/>
            <person name="Nakamura H."/>
            <person name="Ohtoshi R."/>
            <person name="Moran D.A.P."/>
            <person name="Shinohara A."/>
            <person name="Yoshida Y."/>
            <person name="Fujiwara M."/>
            <person name="Mori M."/>
            <person name="Tomita M."/>
            <person name="Arakawa K."/>
        </authorList>
    </citation>
    <scope>NUCLEOTIDE SEQUENCE [LARGE SCALE GENOMIC DNA]</scope>
</reference>
<protein>
    <submittedName>
        <fullName evidence="1">Uncharacterized protein</fullName>
    </submittedName>
</protein>